<protein>
    <submittedName>
        <fullName evidence="2">Uncharacterized protein</fullName>
    </submittedName>
</protein>
<name>A0A438GTC8_VITVI</name>
<sequence length="140" mass="16125">MVVYVWKSYTYIEEVGHQSSFTNYIIFCLPLHLDDEVGNPDPQIAAYAREFSDDVERQSSRPNVAGTSTFGYNGSRIGTDDEGDIREHQQCQYPVSPFSYEDDFMYYTRNEYHGSRKVGPSIRAIGKPYRGKERKTIDEA</sequence>
<feature type="region of interest" description="Disordered" evidence="1">
    <location>
        <begin position="55"/>
        <end position="84"/>
    </location>
</feature>
<organism evidence="2 3">
    <name type="scientific">Vitis vinifera</name>
    <name type="common">Grape</name>
    <dbReference type="NCBI Taxonomy" id="29760"/>
    <lineage>
        <taxon>Eukaryota</taxon>
        <taxon>Viridiplantae</taxon>
        <taxon>Streptophyta</taxon>
        <taxon>Embryophyta</taxon>
        <taxon>Tracheophyta</taxon>
        <taxon>Spermatophyta</taxon>
        <taxon>Magnoliopsida</taxon>
        <taxon>eudicotyledons</taxon>
        <taxon>Gunneridae</taxon>
        <taxon>Pentapetalae</taxon>
        <taxon>rosids</taxon>
        <taxon>Vitales</taxon>
        <taxon>Vitaceae</taxon>
        <taxon>Viteae</taxon>
        <taxon>Vitis</taxon>
    </lineage>
</organism>
<feature type="compositionally biased region" description="Polar residues" evidence="1">
    <location>
        <begin position="60"/>
        <end position="72"/>
    </location>
</feature>
<reference evidence="2 3" key="1">
    <citation type="journal article" date="2018" name="PLoS Genet.">
        <title>Population sequencing reveals clonal diversity and ancestral inbreeding in the grapevine cultivar Chardonnay.</title>
        <authorList>
            <person name="Roach M.J."/>
            <person name="Johnson D.L."/>
            <person name="Bohlmann J."/>
            <person name="van Vuuren H.J."/>
            <person name="Jones S.J."/>
            <person name="Pretorius I.S."/>
            <person name="Schmidt S.A."/>
            <person name="Borneman A.R."/>
        </authorList>
    </citation>
    <scope>NUCLEOTIDE SEQUENCE [LARGE SCALE GENOMIC DNA]</scope>
    <source>
        <strain evidence="3">cv. Chardonnay</strain>
        <tissue evidence="2">Leaf</tissue>
    </source>
</reference>
<feature type="region of interest" description="Disordered" evidence="1">
    <location>
        <begin position="118"/>
        <end position="140"/>
    </location>
</feature>
<evidence type="ECO:0000256" key="1">
    <source>
        <dbReference type="SAM" id="MobiDB-lite"/>
    </source>
</evidence>
<dbReference type="AlphaFoldDB" id="A0A438GTC8"/>
<proteinExistence type="predicted"/>
<gene>
    <name evidence="2" type="ORF">CK203_061515</name>
</gene>
<evidence type="ECO:0000313" key="2">
    <source>
        <dbReference type="EMBL" id="RVW75450.1"/>
    </source>
</evidence>
<dbReference type="EMBL" id="QGNW01000348">
    <property type="protein sequence ID" value="RVW75450.1"/>
    <property type="molecule type" value="Genomic_DNA"/>
</dbReference>
<feature type="compositionally biased region" description="Basic and acidic residues" evidence="1">
    <location>
        <begin position="130"/>
        <end position="140"/>
    </location>
</feature>
<comment type="caution">
    <text evidence="2">The sequence shown here is derived from an EMBL/GenBank/DDBJ whole genome shotgun (WGS) entry which is preliminary data.</text>
</comment>
<accession>A0A438GTC8</accession>
<evidence type="ECO:0000313" key="3">
    <source>
        <dbReference type="Proteomes" id="UP000288805"/>
    </source>
</evidence>
<dbReference type="Proteomes" id="UP000288805">
    <property type="component" value="Unassembled WGS sequence"/>
</dbReference>